<evidence type="ECO:0000313" key="2">
    <source>
        <dbReference type="Proteomes" id="UP000237441"/>
    </source>
</evidence>
<organism evidence="1 2">
    <name type="scientific">Beauveria bassiana</name>
    <name type="common">White muscardine disease fungus</name>
    <name type="synonym">Tritirachium shiotae</name>
    <dbReference type="NCBI Taxonomy" id="176275"/>
    <lineage>
        <taxon>Eukaryota</taxon>
        <taxon>Fungi</taxon>
        <taxon>Dikarya</taxon>
        <taxon>Ascomycota</taxon>
        <taxon>Pezizomycotina</taxon>
        <taxon>Sordariomycetes</taxon>
        <taxon>Hypocreomycetidae</taxon>
        <taxon>Hypocreales</taxon>
        <taxon>Cordycipitaceae</taxon>
        <taxon>Beauveria</taxon>
    </lineage>
</organism>
<reference evidence="1 2" key="1">
    <citation type="submission" date="2016-07" db="EMBL/GenBank/DDBJ databases">
        <title>Comparative genomics of the entomopathogenic fungus Beauveria bassiana.</title>
        <authorList>
            <person name="Valero Jimenez C.A."/>
            <person name="Zwaan B.J."/>
            <person name="Van Kan J.A."/>
            <person name="Takken W."/>
            <person name="Debets A.J."/>
            <person name="Schoustra S.E."/>
            <person name="Koenraadt C.J."/>
        </authorList>
    </citation>
    <scope>NUCLEOTIDE SEQUENCE [LARGE SCALE GENOMIC DNA]</scope>
    <source>
        <strain evidence="1 2">ARSEF 8028</strain>
    </source>
</reference>
<dbReference type="Proteomes" id="UP000237441">
    <property type="component" value="Unassembled WGS sequence"/>
</dbReference>
<dbReference type="SUPFAM" id="SSF56112">
    <property type="entry name" value="Protein kinase-like (PK-like)"/>
    <property type="match status" value="1"/>
</dbReference>
<accession>A0A2S7Y2U4</accession>
<dbReference type="EMBL" id="JRHA01000002">
    <property type="protein sequence ID" value="PQK10243.1"/>
    <property type="molecule type" value="Genomic_DNA"/>
</dbReference>
<dbReference type="Gene3D" id="1.10.510.10">
    <property type="entry name" value="Transferase(Phosphotransferase) domain 1"/>
    <property type="match status" value="1"/>
</dbReference>
<proteinExistence type="predicted"/>
<dbReference type="OrthoDB" id="4226417at2759"/>
<sequence>MNSHRDLSLAAPHVVERFARDFLTDKCGVIRQNTRSGRDRILYYRKISGPDLASQVRLMRHVSHDNIVHVLRAMECEDSEHLLEISEYMSHVVVDLCVKSFAAFDELALAAILGQVLRGLKSMTDAGLGQTNFSTSKILADNHGNVKIACAAYSKNWQNRPTMLVPLVHQLMYPWDYAKGISFRSDKWSEDSEAIEFWQALLQPNATMEDLMTVRPVSTIRRSAD</sequence>
<name>A0A2S7Y2U4_BEABA</name>
<dbReference type="AlphaFoldDB" id="A0A2S7Y2U4"/>
<dbReference type="InterPro" id="IPR011009">
    <property type="entry name" value="Kinase-like_dom_sf"/>
</dbReference>
<evidence type="ECO:0000313" key="1">
    <source>
        <dbReference type="EMBL" id="PQK10243.1"/>
    </source>
</evidence>
<evidence type="ECO:0008006" key="3">
    <source>
        <dbReference type="Google" id="ProtNLM"/>
    </source>
</evidence>
<gene>
    <name evidence="1" type="ORF">BB8028_0002g05670</name>
</gene>
<protein>
    <recommendedName>
        <fullName evidence="3">Protein kinase domain-containing protein</fullName>
    </recommendedName>
</protein>
<comment type="caution">
    <text evidence="1">The sequence shown here is derived from an EMBL/GenBank/DDBJ whole genome shotgun (WGS) entry which is preliminary data.</text>
</comment>